<evidence type="ECO:0000256" key="1">
    <source>
        <dbReference type="ARBA" id="ARBA00010429"/>
    </source>
</evidence>
<dbReference type="InterPro" id="IPR017896">
    <property type="entry name" value="4Fe4S_Fe-S-bd"/>
</dbReference>
<feature type="domain" description="4Fe-4S ferredoxin-type" evidence="8">
    <location>
        <begin position="157"/>
        <end position="186"/>
    </location>
</feature>
<dbReference type="InterPro" id="IPR005117">
    <property type="entry name" value="NiRdtase/SiRdtase_haem-b_fer"/>
</dbReference>
<dbReference type="Gene3D" id="3.30.70.3340">
    <property type="match status" value="1"/>
</dbReference>
<dbReference type="GO" id="GO:0000103">
    <property type="term" value="P:sulfate assimilation"/>
    <property type="evidence" value="ECO:0007669"/>
    <property type="project" value="TreeGrafter"/>
</dbReference>
<evidence type="ECO:0000256" key="6">
    <source>
        <dbReference type="ARBA" id="ARBA00023004"/>
    </source>
</evidence>
<evidence type="ECO:0000313" key="9">
    <source>
        <dbReference type="EMBL" id="AJG99840.1"/>
    </source>
</evidence>
<evidence type="ECO:0000313" key="10">
    <source>
        <dbReference type="Proteomes" id="UP000031866"/>
    </source>
</evidence>
<keyword evidence="5" id="KW-0560">Oxidoreductase</keyword>
<dbReference type="GO" id="GO:0050311">
    <property type="term" value="F:sulfite reductase (ferredoxin) activity"/>
    <property type="evidence" value="ECO:0007669"/>
    <property type="project" value="TreeGrafter"/>
</dbReference>
<gene>
    <name evidence="9" type="ORF">LF65_03277</name>
</gene>
<dbReference type="InterPro" id="IPR036136">
    <property type="entry name" value="Nit/Sulf_reduc_fer-like_dom_sf"/>
</dbReference>
<dbReference type="GO" id="GO:0016002">
    <property type="term" value="F:sulfite reductase activity"/>
    <property type="evidence" value="ECO:0007669"/>
    <property type="project" value="TreeGrafter"/>
</dbReference>
<dbReference type="PROSITE" id="PS00198">
    <property type="entry name" value="4FE4S_FER_1"/>
    <property type="match status" value="1"/>
</dbReference>
<sequence length="288" mass="31669">MEELIYKELKKGGFMRQVQNEKFSLRLRSVGGQINANQLQKVGEIANKYGQGYIHLTSRQGIEIPFIDFNDINSVKAELATVGLEPGACGPRVRTVTACQGNAICGSGLIETSNLAKELDSKYFAKDLPHKFKIGITGCRNNCLKAEENDLGIKGGLNPKWDTNSCTYCGVCKAVCPAKAIEINKETNELKFDESKCIYCGKCVKSCPTDAWTGESGYITSFGGLYGNSIAFGKSLLPLITDKKTLFKVVDATVEFFKENANASERFKFTLDRVGIDKLKAKLEEVIK</sequence>
<proteinExistence type="inferred from homology"/>
<dbReference type="GO" id="GO:0020037">
    <property type="term" value="F:heme binding"/>
    <property type="evidence" value="ECO:0007669"/>
    <property type="project" value="InterPro"/>
</dbReference>
<keyword evidence="7" id="KW-0411">Iron-sulfur</keyword>
<dbReference type="SUPFAM" id="SSF54862">
    <property type="entry name" value="4Fe-4S ferredoxins"/>
    <property type="match status" value="1"/>
</dbReference>
<dbReference type="PROSITE" id="PS00365">
    <property type="entry name" value="NIR_SIR"/>
    <property type="match status" value="1"/>
</dbReference>
<keyword evidence="6" id="KW-0408">Iron</keyword>
<dbReference type="InterPro" id="IPR006067">
    <property type="entry name" value="NO2/SO3_Rdtase_4Fe4S_dom"/>
</dbReference>
<dbReference type="Pfam" id="PF03460">
    <property type="entry name" value="NIR_SIR_ferr"/>
    <property type="match status" value="1"/>
</dbReference>
<dbReference type="AlphaFoldDB" id="A0A0B5QFU2"/>
<dbReference type="PROSITE" id="PS51379">
    <property type="entry name" value="4FE4S_FER_2"/>
    <property type="match status" value="2"/>
</dbReference>
<evidence type="ECO:0000259" key="8">
    <source>
        <dbReference type="PROSITE" id="PS51379"/>
    </source>
</evidence>
<dbReference type="Proteomes" id="UP000031866">
    <property type="component" value="Chromosome"/>
</dbReference>
<keyword evidence="4" id="KW-0479">Metal-binding</keyword>
<dbReference type="GO" id="GO:0046872">
    <property type="term" value="F:metal ion binding"/>
    <property type="evidence" value="ECO:0007669"/>
    <property type="project" value="UniProtKB-KW"/>
</dbReference>
<dbReference type="Gene3D" id="3.30.70.20">
    <property type="match status" value="1"/>
</dbReference>
<protein>
    <submittedName>
        <fullName evidence="9">Coenzyme F420 hydrogenase</fullName>
    </submittedName>
</protein>
<dbReference type="Pfam" id="PF01077">
    <property type="entry name" value="NIR_SIR"/>
    <property type="match status" value="1"/>
</dbReference>
<dbReference type="Gene3D" id="3.30.413.10">
    <property type="entry name" value="Sulfite Reductase Hemoprotein, domain 1"/>
    <property type="match status" value="2"/>
</dbReference>
<dbReference type="PANTHER" id="PTHR11493:SF54">
    <property type="entry name" value="ANAEROBIC SULFITE REDUCTASE SUBUNIT C"/>
    <property type="match status" value="1"/>
</dbReference>
<dbReference type="InterPro" id="IPR045169">
    <property type="entry name" value="NO2/SO3_Rdtase_4Fe4S_prot"/>
</dbReference>
<keyword evidence="3" id="KW-0349">Heme</keyword>
<evidence type="ECO:0000256" key="2">
    <source>
        <dbReference type="ARBA" id="ARBA00022485"/>
    </source>
</evidence>
<accession>A0A0B5QFU2</accession>
<dbReference type="PRINTS" id="PR00397">
    <property type="entry name" value="SIROHAEM"/>
</dbReference>
<dbReference type="SUPFAM" id="SSF55124">
    <property type="entry name" value="Nitrite/Sulfite reductase N-terminal domain-like"/>
    <property type="match status" value="1"/>
</dbReference>
<dbReference type="GO" id="GO:0009337">
    <property type="term" value="C:sulfite reductase complex (NADPH)"/>
    <property type="evidence" value="ECO:0007669"/>
    <property type="project" value="TreeGrafter"/>
</dbReference>
<keyword evidence="2" id="KW-0004">4Fe-4S</keyword>
<dbReference type="PANTHER" id="PTHR11493">
    <property type="entry name" value="SULFITE REDUCTASE [NADPH] SUBUNIT BETA-RELATED"/>
    <property type="match status" value="1"/>
</dbReference>
<dbReference type="Pfam" id="PF00037">
    <property type="entry name" value="Fer4"/>
    <property type="match status" value="2"/>
</dbReference>
<dbReference type="EMBL" id="CP010086">
    <property type="protein sequence ID" value="AJG99840.1"/>
    <property type="molecule type" value="Genomic_DNA"/>
</dbReference>
<evidence type="ECO:0000256" key="7">
    <source>
        <dbReference type="ARBA" id="ARBA00023014"/>
    </source>
</evidence>
<dbReference type="InterPro" id="IPR006066">
    <property type="entry name" value="NO2/SO3_Rdtase_FeS/sirohaem_BS"/>
</dbReference>
<dbReference type="InterPro" id="IPR045854">
    <property type="entry name" value="NO2/SO3_Rdtase_4Fe4S_sf"/>
</dbReference>
<comment type="similarity">
    <text evidence="1">Belongs to the nitrite and sulfite reductase 4Fe-4S domain family.</text>
</comment>
<evidence type="ECO:0000256" key="3">
    <source>
        <dbReference type="ARBA" id="ARBA00022617"/>
    </source>
</evidence>
<dbReference type="SUPFAM" id="SSF56014">
    <property type="entry name" value="Nitrite and sulphite reductase 4Fe-4S domain-like"/>
    <property type="match status" value="1"/>
</dbReference>
<reference evidence="10" key="1">
    <citation type="submission" date="2014-12" db="EMBL/GenBank/DDBJ databases">
        <title>Genome sequence of Clostridium beijerinckii strain 59B.</title>
        <authorList>
            <person name="Little G.T."/>
            <person name="Minton N.P."/>
        </authorList>
    </citation>
    <scope>NUCLEOTIDE SEQUENCE [LARGE SCALE GENOMIC DNA]</scope>
    <source>
        <strain evidence="10">59B</strain>
    </source>
</reference>
<organism evidence="9 10">
    <name type="scientific">Clostridium beijerinckii</name>
    <name type="common">Clostridium MP</name>
    <dbReference type="NCBI Taxonomy" id="1520"/>
    <lineage>
        <taxon>Bacteria</taxon>
        <taxon>Bacillati</taxon>
        <taxon>Bacillota</taxon>
        <taxon>Clostridia</taxon>
        <taxon>Eubacteriales</taxon>
        <taxon>Clostridiaceae</taxon>
        <taxon>Clostridium</taxon>
    </lineage>
</organism>
<dbReference type="GO" id="GO:0051539">
    <property type="term" value="F:4 iron, 4 sulfur cluster binding"/>
    <property type="evidence" value="ECO:0007669"/>
    <property type="project" value="UniProtKB-KW"/>
</dbReference>
<name>A0A0B5QFU2_CLOBE</name>
<dbReference type="InterPro" id="IPR017900">
    <property type="entry name" value="4Fe4S_Fe_S_CS"/>
</dbReference>
<evidence type="ECO:0000256" key="5">
    <source>
        <dbReference type="ARBA" id="ARBA00023002"/>
    </source>
</evidence>
<feature type="domain" description="4Fe-4S ferredoxin-type" evidence="8">
    <location>
        <begin position="188"/>
        <end position="217"/>
    </location>
</feature>
<dbReference type="STRING" id="1520.LF65_03277"/>
<evidence type="ECO:0000256" key="4">
    <source>
        <dbReference type="ARBA" id="ARBA00022723"/>
    </source>
</evidence>
<dbReference type="KEGG" id="cbei:LF65_03277"/>
<dbReference type="RefSeq" id="WP_041897298.1">
    <property type="nucleotide sequence ID" value="NZ_CP010086.2"/>
</dbReference>
<dbReference type="OrthoDB" id="9800558at2"/>